<keyword evidence="2 5" id="KW-0812">Transmembrane</keyword>
<evidence type="ECO:0000256" key="3">
    <source>
        <dbReference type="ARBA" id="ARBA00022989"/>
    </source>
</evidence>
<dbReference type="AlphaFoldDB" id="A0A1M7UJ63"/>
<protein>
    <submittedName>
        <fullName evidence="6">DoxX-like family protein</fullName>
    </submittedName>
</protein>
<dbReference type="Proteomes" id="UP000184096">
    <property type="component" value="Chromosome I"/>
</dbReference>
<evidence type="ECO:0000256" key="5">
    <source>
        <dbReference type="SAM" id="Phobius"/>
    </source>
</evidence>
<proteinExistence type="predicted"/>
<dbReference type="Pfam" id="PF13564">
    <property type="entry name" value="DoxX_2"/>
    <property type="match status" value="1"/>
</dbReference>
<accession>A0A1M7UJ63</accession>
<gene>
    <name evidence="6" type="ORF">SAMN05444170_5347</name>
</gene>
<sequence>MEMKIHWIRYLGAGLSALVILFLALDAGMKIIGAAASVTATGQLGFRPDLVPILGWILAIATVLYAVPKTSSLGAVLLTGYLGGAVAVQFQHGAPLATHVLFGVYLGTLAWSGLWLRSEGLQAVLPVSR</sequence>
<evidence type="ECO:0000313" key="7">
    <source>
        <dbReference type="Proteomes" id="UP000184096"/>
    </source>
</evidence>
<evidence type="ECO:0000313" key="6">
    <source>
        <dbReference type="EMBL" id="SHN82966.1"/>
    </source>
</evidence>
<comment type="subcellular location">
    <subcellularLocation>
        <location evidence="1">Membrane</location>
        <topology evidence="1">Multi-pass membrane protein</topology>
    </subcellularLocation>
</comment>
<evidence type="ECO:0000256" key="1">
    <source>
        <dbReference type="ARBA" id="ARBA00004141"/>
    </source>
</evidence>
<dbReference type="RefSeq" id="WP_156898726.1">
    <property type="nucleotide sequence ID" value="NZ_LT670849.1"/>
</dbReference>
<feature type="transmembrane region" description="Helical" evidence="5">
    <location>
        <begin position="50"/>
        <end position="67"/>
    </location>
</feature>
<evidence type="ECO:0000256" key="4">
    <source>
        <dbReference type="ARBA" id="ARBA00023136"/>
    </source>
</evidence>
<feature type="transmembrane region" description="Helical" evidence="5">
    <location>
        <begin position="74"/>
        <end position="90"/>
    </location>
</feature>
<dbReference type="OrthoDB" id="9811373at2"/>
<feature type="transmembrane region" description="Helical" evidence="5">
    <location>
        <begin position="96"/>
        <end position="116"/>
    </location>
</feature>
<dbReference type="EMBL" id="LT670849">
    <property type="protein sequence ID" value="SHN82966.1"/>
    <property type="molecule type" value="Genomic_DNA"/>
</dbReference>
<keyword evidence="3 5" id="KW-1133">Transmembrane helix</keyword>
<organism evidence="6 7">
    <name type="scientific">Bradyrhizobium erythrophlei</name>
    <dbReference type="NCBI Taxonomy" id="1437360"/>
    <lineage>
        <taxon>Bacteria</taxon>
        <taxon>Pseudomonadati</taxon>
        <taxon>Pseudomonadota</taxon>
        <taxon>Alphaproteobacteria</taxon>
        <taxon>Hyphomicrobiales</taxon>
        <taxon>Nitrobacteraceae</taxon>
        <taxon>Bradyrhizobium</taxon>
    </lineage>
</organism>
<keyword evidence="7" id="KW-1185">Reference proteome</keyword>
<dbReference type="InterPro" id="IPR032808">
    <property type="entry name" value="DoxX"/>
</dbReference>
<evidence type="ECO:0000256" key="2">
    <source>
        <dbReference type="ARBA" id="ARBA00022692"/>
    </source>
</evidence>
<name>A0A1M7UJ63_9BRAD</name>
<keyword evidence="4 5" id="KW-0472">Membrane</keyword>
<reference evidence="7" key="1">
    <citation type="submission" date="2016-11" db="EMBL/GenBank/DDBJ databases">
        <authorList>
            <person name="Varghese N."/>
            <person name="Submissions S."/>
        </authorList>
    </citation>
    <scope>NUCLEOTIDE SEQUENCE [LARGE SCALE GENOMIC DNA]</scope>
    <source>
        <strain evidence="7">GAS401</strain>
    </source>
</reference>
<dbReference type="GO" id="GO:0016020">
    <property type="term" value="C:membrane"/>
    <property type="evidence" value="ECO:0007669"/>
    <property type="project" value="UniProtKB-SubCell"/>
</dbReference>